<name>W1N2X9_9GAMM</name>
<gene>
    <name evidence="2" type="ORF">BJB45_02040</name>
</gene>
<dbReference type="EMBL" id="AVBC01000039">
    <property type="protein sequence ID" value="ERL49927.1"/>
    <property type="molecule type" value="Genomic_DNA"/>
</dbReference>
<sequence length="110" mass="12531">MAALLFEALLFEALLFEALLHQAMAGPLHYEIMLAGWLPQPSRPHERVNVGESWWSRPSRWRVAARTKAVGSWLGIRLASLWIGRIPDRIHAGVYLLLLMVVLAVMIIRH</sequence>
<keyword evidence="1" id="KW-1133">Transmembrane helix</keyword>
<organism evidence="2 3">
    <name type="scientific">Halomonas huangheensis</name>
    <dbReference type="NCBI Taxonomy" id="1178482"/>
    <lineage>
        <taxon>Bacteria</taxon>
        <taxon>Pseudomonadati</taxon>
        <taxon>Pseudomonadota</taxon>
        <taxon>Gammaproteobacteria</taxon>
        <taxon>Oceanospirillales</taxon>
        <taxon>Halomonadaceae</taxon>
        <taxon>Halomonas</taxon>
    </lineage>
</organism>
<dbReference type="RefSeq" id="WP_021819975.1">
    <property type="nucleotide sequence ID" value="NZ_AVBC01000039.1"/>
</dbReference>
<keyword evidence="1" id="KW-0472">Membrane</keyword>
<accession>W1N2X9</accession>
<protein>
    <submittedName>
        <fullName evidence="2">Uncharacterized protein</fullName>
    </submittedName>
</protein>
<dbReference type="KEGG" id="hhu:AR456_03550"/>
<reference evidence="2 3" key="1">
    <citation type="submission" date="2013-08" db="EMBL/GenBank/DDBJ databases">
        <title>draft genome of Halomonas huanghegensis, strain BJGMM-B45T.</title>
        <authorList>
            <person name="Miao C."/>
            <person name="Wan Y."/>
            <person name="Jin W."/>
        </authorList>
    </citation>
    <scope>NUCLEOTIDE SEQUENCE [LARGE SCALE GENOMIC DNA]</scope>
    <source>
        <strain evidence="2 3">BJGMM-B45</strain>
    </source>
</reference>
<evidence type="ECO:0000313" key="3">
    <source>
        <dbReference type="Proteomes" id="UP000019113"/>
    </source>
</evidence>
<proteinExistence type="predicted"/>
<comment type="caution">
    <text evidence="2">The sequence shown here is derived from an EMBL/GenBank/DDBJ whole genome shotgun (WGS) entry which is preliminary data.</text>
</comment>
<evidence type="ECO:0000256" key="1">
    <source>
        <dbReference type="SAM" id="Phobius"/>
    </source>
</evidence>
<dbReference type="AlphaFoldDB" id="W1N2X9"/>
<feature type="transmembrane region" description="Helical" evidence="1">
    <location>
        <begin position="90"/>
        <end position="108"/>
    </location>
</feature>
<keyword evidence="3" id="KW-1185">Reference proteome</keyword>
<dbReference type="PATRIC" id="fig|1178482.3.peg.3019"/>
<evidence type="ECO:0000313" key="2">
    <source>
        <dbReference type="EMBL" id="ERL49927.1"/>
    </source>
</evidence>
<keyword evidence="1" id="KW-0812">Transmembrane</keyword>
<dbReference type="Proteomes" id="UP000019113">
    <property type="component" value="Unassembled WGS sequence"/>
</dbReference>